<proteinExistence type="predicted"/>
<dbReference type="STRING" id="81409.SAMN04515656_103129"/>
<name>A0A1H3YC04_9FIRM</name>
<reference evidence="1 2" key="1">
    <citation type="submission" date="2016-10" db="EMBL/GenBank/DDBJ databases">
        <authorList>
            <person name="de Groot N.N."/>
        </authorList>
    </citation>
    <scope>NUCLEOTIDE SEQUENCE [LARGE SCALE GENOMIC DNA]</scope>
    <source>
        <strain evidence="1 2">SR12</strain>
    </source>
</reference>
<sequence>MGTCGRMGKYVNLSNIIGTGESMYIPATESHLHGQSHGGCDPFRQGCTNRPGNAGHPRLVDLGVIPDIAFCRENIHFILVYNSEKQKTMAQSESRERISASLYQRAQSEMCLFKVNSLEGFILKKAYTYAKTYFEKNCDEILGCEGCALS</sequence>
<dbReference type="AlphaFoldDB" id="A0A1H3YC04"/>
<evidence type="ECO:0000313" key="2">
    <source>
        <dbReference type="Proteomes" id="UP000199394"/>
    </source>
</evidence>
<keyword evidence="2" id="KW-1185">Reference proteome</keyword>
<dbReference type="EMBL" id="FNRK01000003">
    <property type="protein sequence ID" value="SEA08468.1"/>
    <property type="molecule type" value="Genomic_DNA"/>
</dbReference>
<protein>
    <submittedName>
        <fullName evidence="1">Uncharacterized protein</fullName>
    </submittedName>
</protein>
<evidence type="ECO:0000313" key="1">
    <source>
        <dbReference type="EMBL" id="SEA08468.1"/>
    </source>
</evidence>
<organism evidence="1 2">
    <name type="scientific">Eubacterium aggregans</name>
    <dbReference type="NCBI Taxonomy" id="81409"/>
    <lineage>
        <taxon>Bacteria</taxon>
        <taxon>Bacillati</taxon>
        <taxon>Bacillota</taxon>
        <taxon>Clostridia</taxon>
        <taxon>Eubacteriales</taxon>
        <taxon>Eubacteriaceae</taxon>
        <taxon>Eubacterium</taxon>
    </lineage>
</organism>
<dbReference type="Proteomes" id="UP000199394">
    <property type="component" value="Unassembled WGS sequence"/>
</dbReference>
<gene>
    <name evidence="1" type="ORF">SAMN04515656_103129</name>
</gene>
<accession>A0A1H3YC04</accession>